<dbReference type="Gene3D" id="3.30.70.100">
    <property type="match status" value="1"/>
</dbReference>
<dbReference type="PRINTS" id="PR00943">
    <property type="entry name" value="CUATPASE"/>
</dbReference>
<feature type="transmembrane region" description="Helical" evidence="15">
    <location>
        <begin position="151"/>
        <end position="170"/>
    </location>
</feature>
<dbReference type="GO" id="GO:0043682">
    <property type="term" value="F:P-type divalent copper transporter activity"/>
    <property type="evidence" value="ECO:0007669"/>
    <property type="project" value="TreeGrafter"/>
</dbReference>
<evidence type="ECO:0000256" key="10">
    <source>
        <dbReference type="ARBA" id="ARBA00022842"/>
    </source>
</evidence>
<evidence type="ECO:0000313" key="17">
    <source>
        <dbReference type="EMBL" id="GLR70045.1"/>
    </source>
</evidence>
<feature type="transmembrane region" description="Helical" evidence="15">
    <location>
        <begin position="244"/>
        <end position="262"/>
    </location>
</feature>
<feature type="transmembrane region" description="Helical" evidence="15">
    <location>
        <begin position="396"/>
        <end position="417"/>
    </location>
</feature>
<dbReference type="GO" id="GO:0005507">
    <property type="term" value="F:copper ion binding"/>
    <property type="evidence" value="ECO:0007669"/>
    <property type="project" value="TreeGrafter"/>
</dbReference>
<dbReference type="PROSITE" id="PS50846">
    <property type="entry name" value="HMA_2"/>
    <property type="match status" value="1"/>
</dbReference>
<sequence>MCCPGCYAVASAIVDNGLENYYEFRTELAARGDAALDATMSKLAVYDEPELQEEFVFEHGTDKQIQLTVEGITCAACGWLIEKQLAKVTGLKQVSVNVAARRALITWNNDIIKLSGVLQRLSHIGYEALPFQPDEHEASYKKEQKSYLKKLGLAGIMTMQVMMLAFGQYFDVFGNLGAETIAYFNAVSLLLTTPVVLYSGSIFYVSALKAIQARTVNMDVPVTIAIAATYIAGVLAVNNNDGEVYFESICMFVFFLLVSRFLEHRSRHKASELSSNMLKLIPVTALKWDGSDWTSVIAKQLQVNDLVLVKPGESMPIDGIIESGTSTVNESMLTGEFEPVVKMMGDKVYAGTLNQEGSINVKVSSTIKHAVMNQILRLQELALMSKPKIAKVADEVSRYFVIAVLLVSGLTYWYWWSVGNPDAFWITISILVATCPCALGLATPSALTCAMAKLNKLGVLLKRADALEQITTATDIVFDKTGTLTKGEFSLREFAFSDAFVKENVSIRNDKIEKSTEDQSEQDFILALGSFIESRSEHPIAGAFLHDYANYNFSMSAFTVHVGKGISAKVNEFNCHMGSRRFIQAQCQAAEMMYANGTFDGALDDANVVLMINEEIVATFIVTDTVAPEAKALVEKLGRYRLSILSGDEQHNVNKLANELHIANAFGNNTPDGKLKHIKQQQAAGKSLIMLGDGINDAPVLAAADVSIAVGNASDLAKNAADVILLSHRLNALDDLLTMAKKTKSKIKQNIAWALGYNMLVLPFAISGLLSPWQAALGMSLSSIIVVYNSTRLMK</sequence>
<evidence type="ECO:0000256" key="11">
    <source>
        <dbReference type="ARBA" id="ARBA00022967"/>
    </source>
</evidence>
<dbReference type="InterPro" id="IPR001757">
    <property type="entry name" value="P_typ_ATPase"/>
</dbReference>
<dbReference type="NCBIfam" id="TIGR01494">
    <property type="entry name" value="ATPase_P-type"/>
    <property type="match status" value="2"/>
</dbReference>
<dbReference type="Pfam" id="PF00702">
    <property type="entry name" value="Hydrolase"/>
    <property type="match status" value="1"/>
</dbReference>
<evidence type="ECO:0000256" key="1">
    <source>
        <dbReference type="ARBA" id="ARBA00004651"/>
    </source>
</evidence>
<dbReference type="SUPFAM" id="SSF55008">
    <property type="entry name" value="HMA, heavy metal-associated domain"/>
    <property type="match status" value="1"/>
</dbReference>
<dbReference type="InterPro" id="IPR017969">
    <property type="entry name" value="Heavy-metal-associated_CS"/>
</dbReference>
<evidence type="ECO:0000256" key="14">
    <source>
        <dbReference type="ARBA" id="ARBA00023136"/>
    </source>
</evidence>
<dbReference type="PROSITE" id="PS01047">
    <property type="entry name" value="HMA_1"/>
    <property type="match status" value="1"/>
</dbReference>
<organism evidence="17 18">
    <name type="scientific">Agaribacter marinus</name>
    <dbReference type="NCBI Taxonomy" id="1431249"/>
    <lineage>
        <taxon>Bacteria</taxon>
        <taxon>Pseudomonadati</taxon>
        <taxon>Pseudomonadota</taxon>
        <taxon>Gammaproteobacteria</taxon>
        <taxon>Alteromonadales</taxon>
        <taxon>Alteromonadaceae</taxon>
        <taxon>Agaribacter</taxon>
    </lineage>
</organism>
<feature type="transmembrane region" description="Helical" evidence="15">
    <location>
        <begin position="220"/>
        <end position="238"/>
    </location>
</feature>
<dbReference type="InterPro" id="IPR018303">
    <property type="entry name" value="ATPase_P-typ_P_site"/>
</dbReference>
<keyword evidence="6 15" id="KW-0812">Transmembrane</keyword>
<feature type="domain" description="HMA" evidence="16">
    <location>
        <begin position="63"/>
        <end position="129"/>
    </location>
</feature>
<dbReference type="InterPro" id="IPR023298">
    <property type="entry name" value="ATPase_P-typ_TM_dom_sf"/>
</dbReference>
<dbReference type="Pfam" id="PF12156">
    <property type="entry name" value="ATPase-cat_bd"/>
    <property type="match status" value="1"/>
</dbReference>
<dbReference type="InterPro" id="IPR021993">
    <property type="entry name" value="ATPase-cat-bd"/>
</dbReference>
<evidence type="ECO:0000256" key="6">
    <source>
        <dbReference type="ARBA" id="ARBA00022692"/>
    </source>
</evidence>
<dbReference type="InterPro" id="IPR036163">
    <property type="entry name" value="HMA_dom_sf"/>
</dbReference>
<accession>A0AA37T1J9</accession>
<dbReference type="Gene3D" id="3.40.50.1000">
    <property type="entry name" value="HAD superfamily/HAD-like"/>
    <property type="match status" value="1"/>
</dbReference>
<reference evidence="17" key="2">
    <citation type="submission" date="2023-01" db="EMBL/GenBank/DDBJ databases">
        <title>Draft genome sequence of Agaribacter marinus strain NBRC 110023.</title>
        <authorList>
            <person name="Sun Q."/>
            <person name="Mori K."/>
        </authorList>
    </citation>
    <scope>NUCLEOTIDE SEQUENCE</scope>
    <source>
        <strain evidence="17">NBRC 110023</strain>
    </source>
</reference>
<evidence type="ECO:0000256" key="7">
    <source>
        <dbReference type="ARBA" id="ARBA00022723"/>
    </source>
</evidence>
<dbReference type="SUPFAM" id="SSF81653">
    <property type="entry name" value="Calcium ATPase, transduction domain A"/>
    <property type="match status" value="1"/>
</dbReference>
<dbReference type="Proteomes" id="UP001156601">
    <property type="component" value="Unassembled WGS sequence"/>
</dbReference>
<dbReference type="Gene3D" id="3.40.1110.10">
    <property type="entry name" value="Calcium-transporting ATPase, cytoplasmic domain N"/>
    <property type="match status" value="1"/>
</dbReference>
<keyword evidence="9 15" id="KW-0067">ATP-binding</keyword>
<dbReference type="CDD" id="cd00371">
    <property type="entry name" value="HMA"/>
    <property type="match status" value="1"/>
</dbReference>
<dbReference type="PANTHER" id="PTHR43520">
    <property type="entry name" value="ATP7, ISOFORM B"/>
    <property type="match status" value="1"/>
</dbReference>
<keyword evidence="13" id="KW-0406">Ion transport</keyword>
<protein>
    <submittedName>
        <fullName evidence="17">Copper-translocating P-type ATPase</fullName>
    </submittedName>
</protein>
<evidence type="ECO:0000256" key="3">
    <source>
        <dbReference type="ARBA" id="ARBA00022448"/>
    </source>
</evidence>
<evidence type="ECO:0000256" key="8">
    <source>
        <dbReference type="ARBA" id="ARBA00022741"/>
    </source>
</evidence>
<dbReference type="Gene3D" id="2.70.150.10">
    <property type="entry name" value="Calcium-transporting ATPase, cytoplasmic transduction domain A"/>
    <property type="match status" value="1"/>
</dbReference>
<reference evidence="17" key="1">
    <citation type="journal article" date="2014" name="Int. J. Syst. Evol. Microbiol.">
        <title>Complete genome sequence of Corynebacterium casei LMG S-19264T (=DSM 44701T), isolated from a smear-ripened cheese.</title>
        <authorList>
            <consortium name="US DOE Joint Genome Institute (JGI-PGF)"/>
            <person name="Walter F."/>
            <person name="Albersmeier A."/>
            <person name="Kalinowski J."/>
            <person name="Ruckert C."/>
        </authorList>
    </citation>
    <scope>NUCLEOTIDE SEQUENCE</scope>
    <source>
        <strain evidence="17">NBRC 110023</strain>
    </source>
</reference>
<keyword evidence="3" id="KW-0813">Transport</keyword>
<dbReference type="InterPro" id="IPR006121">
    <property type="entry name" value="HMA_dom"/>
</dbReference>
<evidence type="ECO:0000256" key="13">
    <source>
        <dbReference type="ARBA" id="ARBA00023065"/>
    </source>
</evidence>
<evidence type="ECO:0000256" key="5">
    <source>
        <dbReference type="ARBA" id="ARBA00022553"/>
    </source>
</evidence>
<dbReference type="SFLD" id="SFLDG00002">
    <property type="entry name" value="C1.7:_P-type_atpase_like"/>
    <property type="match status" value="1"/>
</dbReference>
<dbReference type="GO" id="GO:0005524">
    <property type="term" value="F:ATP binding"/>
    <property type="evidence" value="ECO:0007669"/>
    <property type="project" value="UniProtKB-UniRule"/>
</dbReference>
<dbReference type="GO" id="GO:0005886">
    <property type="term" value="C:plasma membrane"/>
    <property type="evidence" value="ECO:0007669"/>
    <property type="project" value="UniProtKB-SubCell"/>
</dbReference>
<evidence type="ECO:0000256" key="2">
    <source>
        <dbReference type="ARBA" id="ARBA00006024"/>
    </source>
</evidence>
<dbReference type="PROSITE" id="PS00154">
    <property type="entry name" value="ATPASE_E1_E2"/>
    <property type="match status" value="1"/>
</dbReference>
<dbReference type="SFLD" id="SFLDS00003">
    <property type="entry name" value="Haloacid_Dehalogenase"/>
    <property type="match status" value="1"/>
</dbReference>
<proteinExistence type="inferred from homology"/>
<dbReference type="InterPro" id="IPR027256">
    <property type="entry name" value="P-typ_ATPase_IB"/>
</dbReference>
<dbReference type="InterPro" id="IPR036412">
    <property type="entry name" value="HAD-like_sf"/>
</dbReference>
<dbReference type="CDD" id="cd02079">
    <property type="entry name" value="P-type_ATPase_HM"/>
    <property type="match status" value="1"/>
</dbReference>
<evidence type="ECO:0000256" key="12">
    <source>
        <dbReference type="ARBA" id="ARBA00022989"/>
    </source>
</evidence>
<evidence type="ECO:0000256" key="15">
    <source>
        <dbReference type="RuleBase" id="RU362081"/>
    </source>
</evidence>
<dbReference type="Pfam" id="PF00122">
    <property type="entry name" value="E1-E2_ATPase"/>
    <property type="match status" value="1"/>
</dbReference>
<keyword evidence="4 15" id="KW-1003">Cell membrane</keyword>
<keyword evidence="14 15" id="KW-0472">Membrane</keyword>
<dbReference type="SFLD" id="SFLDF00027">
    <property type="entry name" value="p-type_atpase"/>
    <property type="match status" value="1"/>
</dbReference>
<comment type="caution">
    <text evidence="17">The sequence shown here is derived from an EMBL/GenBank/DDBJ whole genome shotgun (WGS) entry which is preliminary data.</text>
</comment>
<dbReference type="EMBL" id="BSOT01000005">
    <property type="protein sequence ID" value="GLR70045.1"/>
    <property type="molecule type" value="Genomic_DNA"/>
</dbReference>
<evidence type="ECO:0000313" key="18">
    <source>
        <dbReference type="Proteomes" id="UP001156601"/>
    </source>
</evidence>
<name>A0AA37T1J9_9ALTE</name>
<comment type="similarity">
    <text evidence="2 15">Belongs to the cation transport ATPase (P-type) (TC 3.A.3) family. Type IB subfamily.</text>
</comment>
<feature type="transmembrane region" description="Helical" evidence="15">
    <location>
        <begin position="182"/>
        <end position="208"/>
    </location>
</feature>
<keyword evidence="8 15" id="KW-0547">Nucleotide-binding</keyword>
<evidence type="ECO:0000259" key="16">
    <source>
        <dbReference type="PROSITE" id="PS50846"/>
    </source>
</evidence>
<dbReference type="InterPro" id="IPR044492">
    <property type="entry name" value="P_typ_ATPase_HD_dom"/>
</dbReference>
<dbReference type="SUPFAM" id="SSF81665">
    <property type="entry name" value="Calcium ATPase, transmembrane domain M"/>
    <property type="match status" value="1"/>
</dbReference>
<dbReference type="GO" id="GO:0055070">
    <property type="term" value="P:copper ion homeostasis"/>
    <property type="evidence" value="ECO:0007669"/>
    <property type="project" value="TreeGrafter"/>
</dbReference>
<dbReference type="InterPro" id="IPR059000">
    <property type="entry name" value="ATPase_P-type_domA"/>
</dbReference>
<keyword evidence="7 15" id="KW-0479">Metal-binding</keyword>
<dbReference type="PANTHER" id="PTHR43520:SF5">
    <property type="entry name" value="CATION-TRANSPORTING P-TYPE ATPASE-RELATED"/>
    <property type="match status" value="1"/>
</dbReference>
<keyword evidence="10" id="KW-0460">Magnesium</keyword>
<dbReference type="PRINTS" id="PR00119">
    <property type="entry name" value="CATATPASE"/>
</dbReference>
<dbReference type="SUPFAM" id="SSF56784">
    <property type="entry name" value="HAD-like"/>
    <property type="match status" value="1"/>
</dbReference>
<dbReference type="InterPro" id="IPR023214">
    <property type="entry name" value="HAD_sf"/>
</dbReference>
<keyword evidence="5" id="KW-0597">Phosphoprotein</keyword>
<evidence type="ECO:0000256" key="4">
    <source>
        <dbReference type="ARBA" id="ARBA00022475"/>
    </source>
</evidence>
<dbReference type="Pfam" id="PF00403">
    <property type="entry name" value="HMA"/>
    <property type="match status" value="1"/>
</dbReference>
<dbReference type="InterPro" id="IPR023299">
    <property type="entry name" value="ATPase_P-typ_cyto_dom_N"/>
</dbReference>
<feature type="transmembrane region" description="Helical" evidence="15">
    <location>
        <begin position="423"/>
        <end position="447"/>
    </location>
</feature>
<keyword evidence="18" id="KW-1185">Reference proteome</keyword>
<keyword evidence="11" id="KW-1278">Translocase</keyword>
<gene>
    <name evidence="17" type="ORF">GCM10007852_09530</name>
</gene>
<dbReference type="GO" id="GO:0016887">
    <property type="term" value="F:ATP hydrolysis activity"/>
    <property type="evidence" value="ECO:0007669"/>
    <property type="project" value="InterPro"/>
</dbReference>
<dbReference type="NCBIfam" id="TIGR01511">
    <property type="entry name" value="ATPase-IB1_Cu"/>
    <property type="match status" value="1"/>
</dbReference>
<comment type="subcellular location">
    <subcellularLocation>
        <location evidence="1">Cell membrane</location>
        <topology evidence="1">Multi-pass membrane protein</topology>
    </subcellularLocation>
</comment>
<dbReference type="NCBIfam" id="TIGR01525">
    <property type="entry name" value="ATPase-IB_hvy"/>
    <property type="match status" value="1"/>
</dbReference>
<dbReference type="AlphaFoldDB" id="A0AA37T1J9"/>
<keyword evidence="12 15" id="KW-1133">Transmembrane helix</keyword>
<feature type="transmembrane region" description="Helical" evidence="15">
    <location>
        <begin position="751"/>
        <end position="770"/>
    </location>
</feature>
<evidence type="ECO:0000256" key="9">
    <source>
        <dbReference type="ARBA" id="ARBA00022840"/>
    </source>
</evidence>
<dbReference type="InterPro" id="IPR008250">
    <property type="entry name" value="ATPase_P-typ_transduc_dom_A_sf"/>
</dbReference>